<evidence type="ECO:0000313" key="1">
    <source>
        <dbReference type="EMBL" id="TNN62188.1"/>
    </source>
</evidence>
<comment type="caution">
    <text evidence="1">The sequence shown here is derived from an EMBL/GenBank/DDBJ whole genome shotgun (WGS) entry which is preliminary data.</text>
</comment>
<sequence length="127" mass="13618">MVAYPDMQVSRGIHRAKVDQRRSVPNYWPGSVVSMLREYTGVTRGAGLKKERHHLHATAEVAGVASLSSGAHLSIRHSSLASRGGRLIRSHNRTTNCSAARANQLLGEAARVTARLADAPRSAAAGR</sequence>
<protein>
    <submittedName>
        <fullName evidence="1">Uncharacterized protein</fullName>
    </submittedName>
</protein>
<evidence type="ECO:0000313" key="2">
    <source>
        <dbReference type="Proteomes" id="UP000314294"/>
    </source>
</evidence>
<organism evidence="1 2">
    <name type="scientific">Liparis tanakae</name>
    <name type="common">Tanaka's snailfish</name>
    <dbReference type="NCBI Taxonomy" id="230148"/>
    <lineage>
        <taxon>Eukaryota</taxon>
        <taxon>Metazoa</taxon>
        <taxon>Chordata</taxon>
        <taxon>Craniata</taxon>
        <taxon>Vertebrata</taxon>
        <taxon>Euteleostomi</taxon>
        <taxon>Actinopterygii</taxon>
        <taxon>Neopterygii</taxon>
        <taxon>Teleostei</taxon>
        <taxon>Neoteleostei</taxon>
        <taxon>Acanthomorphata</taxon>
        <taxon>Eupercaria</taxon>
        <taxon>Perciformes</taxon>
        <taxon>Cottioidei</taxon>
        <taxon>Cottales</taxon>
        <taxon>Liparidae</taxon>
        <taxon>Liparis</taxon>
    </lineage>
</organism>
<name>A0A4Z2H8H1_9TELE</name>
<reference evidence="1 2" key="1">
    <citation type="submission" date="2019-03" db="EMBL/GenBank/DDBJ databases">
        <title>First draft genome of Liparis tanakae, snailfish: a comprehensive survey of snailfish specific genes.</title>
        <authorList>
            <person name="Kim W."/>
            <person name="Song I."/>
            <person name="Jeong J.-H."/>
            <person name="Kim D."/>
            <person name="Kim S."/>
            <person name="Ryu S."/>
            <person name="Song J.Y."/>
            <person name="Lee S.K."/>
        </authorList>
    </citation>
    <scope>NUCLEOTIDE SEQUENCE [LARGE SCALE GENOMIC DNA]</scope>
    <source>
        <tissue evidence="1">Muscle</tissue>
    </source>
</reference>
<dbReference type="AlphaFoldDB" id="A0A4Z2H8H1"/>
<gene>
    <name evidence="1" type="ORF">EYF80_027568</name>
</gene>
<keyword evidence="2" id="KW-1185">Reference proteome</keyword>
<dbReference type="EMBL" id="SRLO01000299">
    <property type="protein sequence ID" value="TNN62188.1"/>
    <property type="molecule type" value="Genomic_DNA"/>
</dbReference>
<accession>A0A4Z2H8H1</accession>
<proteinExistence type="predicted"/>
<dbReference type="Proteomes" id="UP000314294">
    <property type="component" value="Unassembled WGS sequence"/>
</dbReference>